<feature type="domain" description="Duffy-binding-like" evidence="3">
    <location>
        <begin position="675"/>
        <end position="785"/>
    </location>
</feature>
<accession>A0A024VXV4</accession>
<reference evidence="4 5" key="1">
    <citation type="submission" date="2013-02" db="EMBL/GenBank/DDBJ databases">
        <title>The Genome Annotation of Plasmodium falciparum Tanzania (2000708).</title>
        <authorList>
            <consortium name="The Broad Institute Genome Sequencing Platform"/>
            <consortium name="The Broad Institute Genome Sequencing Center for Infectious Disease"/>
            <person name="Neafsey D."/>
            <person name="Hoffman S."/>
            <person name="Volkman S."/>
            <person name="Rosenthal P."/>
            <person name="Walker B."/>
            <person name="Young S.K."/>
            <person name="Zeng Q."/>
            <person name="Gargeya S."/>
            <person name="Fitzgerald M."/>
            <person name="Haas B."/>
            <person name="Abouelleil A."/>
            <person name="Allen A.W."/>
            <person name="Alvarado L."/>
            <person name="Arachchi H.M."/>
            <person name="Berlin A.M."/>
            <person name="Chapman S.B."/>
            <person name="Gainer-Dewar J."/>
            <person name="Goldberg J."/>
            <person name="Griggs A."/>
            <person name="Gujja S."/>
            <person name="Hansen M."/>
            <person name="Howarth C."/>
            <person name="Imamovic A."/>
            <person name="Ireland A."/>
            <person name="Larimer J."/>
            <person name="McCowan C."/>
            <person name="Murphy C."/>
            <person name="Pearson M."/>
            <person name="Poon T.W."/>
            <person name="Priest M."/>
            <person name="Roberts A."/>
            <person name="Saif S."/>
            <person name="Shea T."/>
            <person name="Sisk P."/>
            <person name="Sykes S."/>
            <person name="Wortman J."/>
            <person name="Nusbaum C."/>
            <person name="Birren B."/>
        </authorList>
    </citation>
    <scope>NUCLEOTIDE SEQUENCE [LARGE SCALE GENOMIC DNA]</scope>
    <source>
        <strain evidence="5">Tanzania (2000708)</strain>
    </source>
</reference>
<reference evidence="4 5" key="2">
    <citation type="submission" date="2013-02" db="EMBL/GenBank/DDBJ databases">
        <title>The Genome Sequence of Plasmodium falciparum Tanzania (2000708).</title>
        <authorList>
            <consortium name="The Broad Institute Genome Sequencing Platform"/>
            <consortium name="The Broad Institute Genome Sequencing Center for Infectious Disease"/>
            <person name="Neafsey D."/>
            <person name="Cheeseman I."/>
            <person name="Volkman S."/>
            <person name="Adams J."/>
            <person name="Walker B."/>
            <person name="Young S.K."/>
            <person name="Zeng Q."/>
            <person name="Gargeya S."/>
            <person name="Fitzgerald M."/>
            <person name="Haas B."/>
            <person name="Abouelleil A."/>
            <person name="Alvarado L."/>
            <person name="Arachchi H.M."/>
            <person name="Berlin A.M."/>
            <person name="Chapman S.B."/>
            <person name="Dewar J."/>
            <person name="Goldberg J."/>
            <person name="Griggs A."/>
            <person name="Gujja S."/>
            <person name="Hansen M."/>
            <person name="Howarth C."/>
            <person name="Imamovic A."/>
            <person name="Larimer J."/>
            <person name="McCowan C."/>
            <person name="Murphy C."/>
            <person name="Neiman D."/>
            <person name="Pearson M."/>
            <person name="Priest M."/>
            <person name="Roberts A."/>
            <person name="Saif S."/>
            <person name="Shea T."/>
            <person name="Sisk P."/>
            <person name="Sykes S."/>
            <person name="Wortman J."/>
            <person name="Nusbaum C."/>
            <person name="Birren B."/>
        </authorList>
    </citation>
    <scope>NUCLEOTIDE SEQUENCE [LARGE SCALE GENOMIC DNA]</scope>
    <source>
        <strain evidence="5">Tanzania (2000708)</strain>
    </source>
</reference>
<organism evidence="4 5">
    <name type="scientific">Plasmodium falciparum Tanzania</name>
    <name type="common">2000708</name>
    <dbReference type="NCBI Taxonomy" id="1036725"/>
    <lineage>
        <taxon>Eukaryota</taxon>
        <taxon>Sar</taxon>
        <taxon>Alveolata</taxon>
        <taxon>Apicomplexa</taxon>
        <taxon>Aconoidasida</taxon>
        <taxon>Haemosporida</taxon>
        <taxon>Plasmodiidae</taxon>
        <taxon>Plasmodium</taxon>
        <taxon>Plasmodium (Laverania)</taxon>
    </lineage>
</organism>
<feature type="domain" description="Duffy-antigen binding" evidence="2">
    <location>
        <begin position="63"/>
        <end position="222"/>
    </location>
</feature>
<feature type="domain" description="Duffy-antigen binding" evidence="2">
    <location>
        <begin position="488"/>
        <end position="640"/>
    </location>
</feature>
<dbReference type="Gene3D" id="1.20.1310.20">
    <property type="entry name" value="Duffy-antigen binding domain"/>
    <property type="match status" value="3"/>
</dbReference>
<dbReference type="GO" id="GO:0046789">
    <property type="term" value="F:host cell surface receptor binding"/>
    <property type="evidence" value="ECO:0007669"/>
    <property type="project" value="InterPro"/>
</dbReference>
<name>A0A024VXV4_PLAFA</name>
<dbReference type="InterPro" id="IPR054595">
    <property type="entry name" value="DBL_C"/>
</dbReference>
<evidence type="ECO:0000259" key="3">
    <source>
        <dbReference type="Pfam" id="PF22672"/>
    </source>
</evidence>
<sequence length="1130" mass="128457">MPFVTNHMKDHVYSGKKKPCDIVEEHFKLKDNKTGGIDSCNPKDYGGTYPPWKNDKSLVDEDGVYMPPRRQKLCVINLQHFSGTSKNDLREAFIKCAAAETFLLWHKYKKDNKGGTEAQQKLNSGIIPEEFKRQMFYTFGDYRDLCLNTDISTKTDTRKPVSIVKTNIDGIFQDRGKTPNEKREEFWKENGKEIWKGMLCALTYKESGTAEGGKIEEDTKVKQAFFGENNKGTPGTNTGTTGTSNGTYKTKYQYNSVKFSGDKTTTLEEFSKRPQFLRWMIEWSEHFCKEQKEAYGKLVTGCRGYQCNGGNAKHNKKEQCRKECESYKKLIEKWKPEWEKQSGKYDKLYKKTQKSTNDFTEEEKHVVQYLSQLRTNSGTSGANTYDSAGKYVNQKGYVSDCQQQKDFNSNTNNENYAFRSVPHEHEDKCNCKDDIPSQEKQKEYDDVCEMVKTLLENNDGINGRIESCNAKKDYPPWKNDKSLVDEDGVYMPPRRQKLCVSSLTQEGKITNKQDIRTKFINCAAIETYFAWHRYKEDNKKAEDELKSGTIPEGFRKQMYYTFGDFRDIFFGTDISSCQKIKSTSRTIKSILADNENKKKGGKHIEDYEKLQEWWNEHKEAIWKGMLCSLEKAGGNASIKSDSKYQYNSVKFSDNRNGPDLETFAKRPQFLRWFTEWGDDFCKKRKERVNELMTKCNGCIVSDSIGSGRICDKNSKECQNCTTACTEYKDWLTDWKYNYNKQKVKFNTDKGKDSDAKQSDHAYQYLKKQLEKICKSGSTNGDCEYKCMEHKSKQSPNNTDMPASLDDEPEEVKGRCTCKATPKKPEAPPPARPPPPTPPRQSLARSADNPSPRPAPPGGPQPPSGTPDAGGLARSATSPNGAQSPVQQPQPKQQTDRGVARNLPAADRKIDLPDSEEEDDEDGDEVQEDNNAEVDDDEDDDEDEDDEDLEDDAGEEEKQEVVDVVEQKEDTTEKVCKIVGDALTQENLTDACKLKYKYGKEKFPNWKCIPTKTSNEGAATGSDEKTTTSSGDTTGDNTGSSGAICVPPRRRRLYVGKLTQWAKEQTQLQTQESGETTKSQSPQTSESPQAGGDETTEAKSQETSGGEKTPNTKKSGWHKKRRKKHDKMDYY</sequence>
<feature type="region of interest" description="Disordered" evidence="1">
    <location>
        <begin position="1005"/>
        <end position="1049"/>
    </location>
</feature>
<proteinExistence type="predicted"/>
<dbReference type="AlphaFoldDB" id="A0A024VXV4"/>
<feature type="compositionally biased region" description="Pro residues" evidence="1">
    <location>
        <begin position="850"/>
        <end position="864"/>
    </location>
</feature>
<dbReference type="InterPro" id="IPR042202">
    <property type="entry name" value="Duffy-ag-bd_sf"/>
</dbReference>
<feature type="compositionally biased region" description="Polar residues" evidence="1">
    <location>
        <begin position="1063"/>
        <end position="1087"/>
    </location>
</feature>
<feature type="compositionally biased region" description="Acidic residues" evidence="1">
    <location>
        <begin position="912"/>
        <end position="957"/>
    </location>
</feature>
<feature type="compositionally biased region" description="Low complexity" evidence="1">
    <location>
        <begin position="1026"/>
        <end position="1041"/>
    </location>
</feature>
<feature type="compositionally biased region" description="Basic and acidic residues" evidence="1">
    <location>
        <begin position="958"/>
        <end position="971"/>
    </location>
</feature>
<protein>
    <recommendedName>
        <fullName evidence="6">Duffy-binding-like domain-containing protein</fullName>
    </recommendedName>
</protein>
<gene>
    <name evidence="4" type="ORF">PFTANZ_06128</name>
</gene>
<dbReference type="Proteomes" id="UP000030708">
    <property type="component" value="Unassembled WGS sequence"/>
</dbReference>
<evidence type="ECO:0000313" key="4">
    <source>
        <dbReference type="EMBL" id="ETW33153.1"/>
    </source>
</evidence>
<dbReference type="SUPFAM" id="SSF140924">
    <property type="entry name" value="Duffy binding domain-like"/>
    <property type="match status" value="3"/>
</dbReference>
<dbReference type="EMBL" id="KI926847">
    <property type="protein sequence ID" value="ETW33153.1"/>
    <property type="molecule type" value="Genomic_DNA"/>
</dbReference>
<feature type="compositionally biased region" description="Low complexity" evidence="1">
    <location>
        <begin position="882"/>
        <end position="892"/>
    </location>
</feature>
<feature type="region of interest" description="Disordered" evidence="1">
    <location>
        <begin position="1063"/>
        <end position="1130"/>
    </location>
</feature>
<evidence type="ECO:0000259" key="2">
    <source>
        <dbReference type="Pfam" id="PF05424"/>
    </source>
</evidence>
<dbReference type="Pfam" id="PF22672">
    <property type="entry name" value="DBL_C"/>
    <property type="match status" value="1"/>
</dbReference>
<dbReference type="InterPro" id="IPR008602">
    <property type="entry name" value="Duffy-antigen-binding"/>
</dbReference>
<dbReference type="Gene3D" id="1.20.58.830">
    <property type="match status" value="2"/>
</dbReference>
<evidence type="ECO:0008006" key="6">
    <source>
        <dbReference type="Google" id="ProtNLM"/>
    </source>
</evidence>
<feature type="region of interest" description="Disordered" evidence="1">
    <location>
        <begin position="789"/>
        <end position="971"/>
    </location>
</feature>
<feature type="compositionally biased region" description="Basic residues" evidence="1">
    <location>
        <begin position="1114"/>
        <end position="1124"/>
    </location>
</feature>
<dbReference type="GO" id="GO:0016020">
    <property type="term" value="C:membrane"/>
    <property type="evidence" value="ECO:0007669"/>
    <property type="project" value="InterPro"/>
</dbReference>
<evidence type="ECO:0000313" key="5">
    <source>
        <dbReference type="Proteomes" id="UP000030708"/>
    </source>
</evidence>
<evidence type="ECO:0000256" key="1">
    <source>
        <dbReference type="SAM" id="MobiDB-lite"/>
    </source>
</evidence>
<dbReference type="Pfam" id="PF05424">
    <property type="entry name" value="Duffy_binding"/>
    <property type="match status" value="2"/>
</dbReference>
<feature type="compositionally biased region" description="Pro residues" evidence="1">
    <location>
        <begin position="826"/>
        <end position="838"/>
    </location>
</feature>